<keyword evidence="7" id="KW-1185">Reference proteome</keyword>
<comment type="caution">
    <text evidence="6">The sequence shown here is derived from an EMBL/GenBank/DDBJ whole genome shotgun (WGS) entry which is preliminary data.</text>
</comment>
<protein>
    <recommendedName>
        <fullName evidence="8">Autophagy-related protein 13</fullName>
    </recommendedName>
</protein>
<evidence type="ECO:0000256" key="4">
    <source>
        <dbReference type="SAM" id="Coils"/>
    </source>
</evidence>
<feature type="compositionally biased region" description="Acidic residues" evidence="5">
    <location>
        <begin position="272"/>
        <end position="281"/>
    </location>
</feature>
<dbReference type="Gene3D" id="3.30.900.10">
    <property type="entry name" value="HORMA domain"/>
    <property type="match status" value="1"/>
</dbReference>
<dbReference type="GO" id="GO:0005829">
    <property type="term" value="C:cytosol"/>
    <property type="evidence" value="ECO:0007669"/>
    <property type="project" value="TreeGrafter"/>
</dbReference>
<dbReference type="GO" id="GO:0034727">
    <property type="term" value="P:piecemeal microautophagy of the nucleus"/>
    <property type="evidence" value="ECO:0007669"/>
    <property type="project" value="TreeGrafter"/>
</dbReference>
<feature type="coiled-coil region" evidence="4">
    <location>
        <begin position="393"/>
        <end position="423"/>
    </location>
</feature>
<feature type="compositionally biased region" description="Polar residues" evidence="5">
    <location>
        <begin position="257"/>
        <end position="271"/>
    </location>
</feature>
<sequence>MTERNGEMEKEQANFSKFLKKFSIRLVQTLVQSRQGDFIAQPCTDTNDWFNMKMDELGEISAYLKTSITQYPPNGKLAIEFILHTTEGQSLPLEAWVLSVDSNKIDSNVDIWIQLYHQMGTLLRSVATAARMTPMHRLYVKKQDEDSFIIMYKIHDASFIPKMGNAEKKRRLGELDSPFGAVCLDLVYRTTMQLDNSELDEQKTMDNMPSFFSEGVFISKGEHIDSSSPMSATLYNFSPETGKSPPEHQASKPPSPETCNENDAAMGTSQNAEDDVENEDVEEPVLDQLRRHSIPFASLLQSAYAPLEPRKESPINPVCATPSSLPDCIPEEKNENSSADENEDKNDDDEEEEGESFVEICRFGDSPDTDEDELARLLDQLRHAPDIKDVTFSINLKNELEELKAHKEEFEEFVEKVNSVKNEED</sequence>
<evidence type="ECO:0000313" key="6">
    <source>
        <dbReference type="EMBL" id="CAB3408636.1"/>
    </source>
</evidence>
<keyword evidence="4" id="KW-0175">Coiled coil</keyword>
<dbReference type="GO" id="GO:0000423">
    <property type="term" value="P:mitophagy"/>
    <property type="evidence" value="ECO:0007669"/>
    <property type="project" value="TreeGrafter"/>
</dbReference>
<feature type="region of interest" description="Disordered" evidence="5">
    <location>
        <begin position="229"/>
        <end position="281"/>
    </location>
</feature>
<organism evidence="6 7">
    <name type="scientific">Caenorhabditis bovis</name>
    <dbReference type="NCBI Taxonomy" id="2654633"/>
    <lineage>
        <taxon>Eukaryota</taxon>
        <taxon>Metazoa</taxon>
        <taxon>Ecdysozoa</taxon>
        <taxon>Nematoda</taxon>
        <taxon>Chromadorea</taxon>
        <taxon>Rhabditida</taxon>
        <taxon>Rhabditina</taxon>
        <taxon>Rhabditomorpha</taxon>
        <taxon>Rhabditoidea</taxon>
        <taxon>Rhabditidae</taxon>
        <taxon>Peloderinae</taxon>
        <taxon>Caenorhabditis</taxon>
    </lineage>
</organism>
<feature type="region of interest" description="Disordered" evidence="5">
    <location>
        <begin position="309"/>
        <end position="369"/>
    </location>
</feature>
<evidence type="ECO:0000256" key="3">
    <source>
        <dbReference type="ARBA" id="ARBA00023006"/>
    </source>
</evidence>
<reference evidence="6 7" key="1">
    <citation type="submission" date="2020-04" db="EMBL/GenBank/DDBJ databases">
        <authorList>
            <person name="Laetsch R D."/>
            <person name="Stevens L."/>
            <person name="Kumar S."/>
            <person name="Blaxter L. M."/>
        </authorList>
    </citation>
    <scope>NUCLEOTIDE SEQUENCE [LARGE SCALE GENOMIC DNA]</scope>
</reference>
<dbReference type="InterPro" id="IPR040182">
    <property type="entry name" value="ATG13"/>
</dbReference>
<evidence type="ECO:0000256" key="1">
    <source>
        <dbReference type="ARBA" id="ARBA00004329"/>
    </source>
</evidence>
<evidence type="ECO:0000256" key="5">
    <source>
        <dbReference type="SAM" id="MobiDB-lite"/>
    </source>
</evidence>
<feature type="compositionally biased region" description="Polar residues" evidence="5">
    <location>
        <begin position="229"/>
        <end position="241"/>
    </location>
</feature>
<feature type="compositionally biased region" description="Acidic residues" evidence="5">
    <location>
        <begin position="338"/>
        <end position="356"/>
    </location>
</feature>
<comment type="subcellular location">
    <subcellularLocation>
        <location evidence="1">Preautophagosomal structure</location>
    </subcellularLocation>
</comment>
<evidence type="ECO:0000256" key="2">
    <source>
        <dbReference type="ARBA" id="ARBA00007341"/>
    </source>
</evidence>
<proteinExistence type="inferred from homology"/>
<dbReference type="GO" id="GO:1990316">
    <property type="term" value="C:Atg1/ULK1 kinase complex"/>
    <property type="evidence" value="ECO:0007669"/>
    <property type="project" value="TreeGrafter"/>
</dbReference>
<dbReference type="GO" id="GO:0034497">
    <property type="term" value="P:protein localization to phagophore assembly site"/>
    <property type="evidence" value="ECO:0007669"/>
    <property type="project" value="TreeGrafter"/>
</dbReference>
<evidence type="ECO:0008006" key="8">
    <source>
        <dbReference type="Google" id="ProtNLM"/>
    </source>
</evidence>
<name>A0A8S1EY27_9PELO</name>
<accession>A0A8S1EY27</accession>
<comment type="similarity">
    <text evidence="2">Belongs to the ATG13 family. Metazoan subfamily.</text>
</comment>
<gene>
    <name evidence="6" type="ORF">CBOVIS_LOCUS10392</name>
</gene>
<dbReference type="OrthoDB" id="70161at2759"/>
<dbReference type="GO" id="GO:0000407">
    <property type="term" value="C:phagophore assembly site"/>
    <property type="evidence" value="ECO:0007669"/>
    <property type="project" value="UniProtKB-SubCell"/>
</dbReference>
<evidence type="ECO:0000313" key="7">
    <source>
        <dbReference type="Proteomes" id="UP000494206"/>
    </source>
</evidence>
<dbReference type="Proteomes" id="UP000494206">
    <property type="component" value="Unassembled WGS sequence"/>
</dbReference>
<keyword evidence="3" id="KW-0072">Autophagy</keyword>
<dbReference type="InterPro" id="IPR036570">
    <property type="entry name" value="HORMA_dom_sf"/>
</dbReference>
<dbReference type="PANTHER" id="PTHR13430:SF4">
    <property type="entry name" value="AUTOPHAGY-RELATED PROTEIN 13"/>
    <property type="match status" value="1"/>
</dbReference>
<dbReference type="EMBL" id="CADEPM010000007">
    <property type="protein sequence ID" value="CAB3408636.1"/>
    <property type="molecule type" value="Genomic_DNA"/>
</dbReference>
<dbReference type="PANTHER" id="PTHR13430">
    <property type="match status" value="1"/>
</dbReference>
<dbReference type="AlphaFoldDB" id="A0A8S1EY27"/>